<sequence length="589" mass="67330">MVPFPLGRLSNSNGPKSFNPPRGAFSILDFTSVGLAGAIITCVLFTYLRTWVSFNTPEQNQHKKGIPHNIPYAIPFIGKAFTFAFSPSKCVKAATKTAGPNTAYGLKLLGSTLYFLTGRDNIARIRKYSEVITDTGVQTFCLIRVFGMAPKAVEMYNLDDSSFYPKPLDTSAVKPNNRIDYHTHANFLKMLNGEGLNNLFKRWQQGFSRRLDALNIGTTWVEGKDIDDFWTMQLAASLNEAMAGPVLEQVNPNFTREFVDYLPYVHKLMMGLPRWSMPRANRLRDGLVRDVKAWHDLARERFDQSDVELNDGADRWWGLAAMRERQGILSAVDNWDRDSIACSDFGLLWGANINVHTAAIWMIIEIFRDPGLLTRIRLELDSMTELPENHCRWVEELMALPLLQSVYAEVLRLRTDVQTVFRNNRDDIRINEWIFPKKSLLLIPTRPAHMDNDYWNTRQGRHPLDRFWADRFLAYPGDAQSGPSLHNNRRMEGTKDIHTVNKAGPKFIASGTSDSWIPYGVGDRACPGRFFAQREMVAYCAIMVQNFEIEFPDLNAEEYVPNNDVFYGLGVQRPKVAIPFRIRRLERSQ</sequence>
<evidence type="ECO:0000256" key="5">
    <source>
        <dbReference type="PIRSR" id="PIRSR602401-1"/>
    </source>
</evidence>
<dbReference type="PRINTS" id="PR00463">
    <property type="entry name" value="EP450I"/>
</dbReference>
<evidence type="ECO:0000256" key="4">
    <source>
        <dbReference type="ARBA" id="ARBA00023004"/>
    </source>
</evidence>
<dbReference type="PANTHER" id="PTHR24304">
    <property type="entry name" value="CYTOCHROME P450 FAMILY 7"/>
    <property type="match status" value="1"/>
</dbReference>
<dbReference type="OrthoDB" id="3366823at2759"/>
<gene>
    <name evidence="6" type="ORF">EJ04DRAFT_453148</name>
</gene>
<dbReference type="InterPro" id="IPR001128">
    <property type="entry name" value="Cyt_P450"/>
</dbReference>
<protein>
    <submittedName>
        <fullName evidence="6">Cytochrome P450</fullName>
    </submittedName>
</protein>
<dbReference type="Pfam" id="PF00067">
    <property type="entry name" value="p450"/>
    <property type="match status" value="1"/>
</dbReference>
<dbReference type="AlphaFoldDB" id="A0A9P4QKF4"/>
<keyword evidence="4 5" id="KW-0408">Iron</keyword>
<evidence type="ECO:0000256" key="2">
    <source>
        <dbReference type="ARBA" id="ARBA00022617"/>
    </source>
</evidence>
<proteinExistence type="inferred from homology"/>
<dbReference type="InterPro" id="IPR002401">
    <property type="entry name" value="Cyt_P450_E_grp-I"/>
</dbReference>
<dbReference type="Proteomes" id="UP000799444">
    <property type="component" value="Unassembled WGS sequence"/>
</dbReference>
<keyword evidence="3 5" id="KW-0479">Metal-binding</keyword>
<name>A0A9P4QKF4_9PLEO</name>
<dbReference type="GO" id="GO:0020037">
    <property type="term" value="F:heme binding"/>
    <property type="evidence" value="ECO:0007669"/>
    <property type="project" value="InterPro"/>
</dbReference>
<dbReference type="InterPro" id="IPR036396">
    <property type="entry name" value="Cyt_P450_sf"/>
</dbReference>
<keyword evidence="7" id="KW-1185">Reference proteome</keyword>
<dbReference type="EMBL" id="ML996443">
    <property type="protein sequence ID" value="KAF2726544.1"/>
    <property type="molecule type" value="Genomic_DNA"/>
</dbReference>
<reference evidence="6" key="1">
    <citation type="journal article" date="2020" name="Stud. Mycol.">
        <title>101 Dothideomycetes genomes: a test case for predicting lifestyles and emergence of pathogens.</title>
        <authorList>
            <person name="Haridas S."/>
            <person name="Albert R."/>
            <person name="Binder M."/>
            <person name="Bloem J."/>
            <person name="Labutti K."/>
            <person name="Salamov A."/>
            <person name="Andreopoulos B."/>
            <person name="Baker S."/>
            <person name="Barry K."/>
            <person name="Bills G."/>
            <person name="Bluhm B."/>
            <person name="Cannon C."/>
            <person name="Castanera R."/>
            <person name="Culley D."/>
            <person name="Daum C."/>
            <person name="Ezra D."/>
            <person name="Gonzalez J."/>
            <person name="Henrissat B."/>
            <person name="Kuo A."/>
            <person name="Liang C."/>
            <person name="Lipzen A."/>
            <person name="Lutzoni F."/>
            <person name="Magnuson J."/>
            <person name="Mondo S."/>
            <person name="Nolan M."/>
            <person name="Ohm R."/>
            <person name="Pangilinan J."/>
            <person name="Park H.-J."/>
            <person name="Ramirez L."/>
            <person name="Alfaro M."/>
            <person name="Sun H."/>
            <person name="Tritt A."/>
            <person name="Yoshinaga Y."/>
            <person name="Zwiers L.-H."/>
            <person name="Turgeon B."/>
            <person name="Goodwin S."/>
            <person name="Spatafora J."/>
            <person name="Crous P."/>
            <person name="Grigoriev I."/>
        </authorList>
    </citation>
    <scope>NUCLEOTIDE SEQUENCE</scope>
    <source>
        <strain evidence="6">CBS 125425</strain>
    </source>
</reference>
<evidence type="ECO:0000256" key="1">
    <source>
        <dbReference type="ARBA" id="ARBA00010617"/>
    </source>
</evidence>
<dbReference type="InterPro" id="IPR050529">
    <property type="entry name" value="CYP450_sterol_14alpha_dmase"/>
</dbReference>
<evidence type="ECO:0000313" key="7">
    <source>
        <dbReference type="Proteomes" id="UP000799444"/>
    </source>
</evidence>
<evidence type="ECO:0000313" key="6">
    <source>
        <dbReference type="EMBL" id="KAF2726544.1"/>
    </source>
</evidence>
<feature type="binding site" description="axial binding residue" evidence="5">
    <location>
        <position position="526"/>
    </location>
    <ligand>
        <name>heme</name>
        <dbReference type="ChEBI" id="CHEBI:30413"/>
    </ligand>
    <ligandPart>
        <name>Fe</name>
        <dbReference type="ChEBI" id="CHEBI:18248"/>
    </ligandPart>
</feature>
<dbReference type="GO" id="GO:0005506">
    <property type="term" value="F:iron ion binding"/>
    <property type="evidence" value="ECO:0007669"/>
    <property type="project" value="InterPro"/>
</dbReference>
<dbReference type="GO" id="GO:0008395">
    <property type="term" value="F:steroid hydroxylase activity"/>
    <property type="evidence" value="ECO:0007669"/>
    <property type="project" value="TreeGrafter"/>
</dbReference>
<organism evidence="6 7">
    <name type="scientific">Polyplosphaeria fusca</name>
    <dbReference type="NCBI Taxonomy" id="682080"/>
    <lineage>
        <taxon>Eukaryota</taxon>
        <taxon>Fungi</taxon>
        <taxon>Dikarya</taxon>
        <taxon>Ascomycota</taxon>
        <taxon>Pezizomycotina</taxon>
        <taxon>Dothideomycetes</taxon>
        <taxon>Pleosporomycetidae</taxon>
        <taxon>Pleosporales</taxon>
        <taxon>Tetraplosphaeriaceae</taxon>
        <taxon>Polyplosphaeria</taxon>
    </lineage>
</organism>
<keyword evidence="2 5" id="KW-0349">Heme</keyword>
<evidence type="ECO:0000256" key="3">
    <source>
        <dbReference type="ARBA" id="ARBA00022723"/>
    </source>
</evidence>
<comment type="cofactor">
    <cofactor evidence="5">
        <name>heme</name>
        <dbReference type="ChEBI" id="CHEBI:30413"/>
    </cofactor>
</comment>
<dbReference type="Gene3D" id="1.10.630.10">
    <property type="entry name" value="Cytochrome P450"/>
    <property type="match status" value="1"/>
</dbReference>
<dbReference type="SUPFAM" id="SSF48264">
    <property type="entry name" value="Cytochrome P450"/>
    <property type="match status" value="1"/>
</dbReference>
<accession>A0A9P4QKF4</accession>
<comment type="similarity">
    <text evidence="1">Belongs to the cytochrome P450 family.</text>
</comment>
<dbReference type="PANTHER" id="PTHR24304:SF2">
    <property type="entry name" value="24-HYDROXYCHOLESTEROL 7-ALPHA-HYDROXYLASE"/>
    <property type="match status" value="1"/>
</dbReference>
<comment type="caution">
    <text evidence="6">The sequence shown here is derived from an EMBL/GenBank/DDBJ whole genome shotgun (WGS) entry which is preliminary data.</text>
</comment>
<dbReference type="GO" id="GO:0016705">
    <property type="term" value="F:oxidoreductase activity, acting on paired donors, with incorporation or reduction of molecular oxygen"/>
    <property type="evidence" value="ECO:0007669"/>
    <property type="project" value="InterPro"/>
</dbReference>